<gene>
    <name evidence="1" type="ORF">MIPYR_20507</name>
</gene>
<protein>
    <submittedName>
        <fullName evidence="1">Uncharacterized protein</fullName>
    </submittedName>
</protein>
<sequence length="80" mass="8117">MGGIPVDDRFWDGTRWSVSLADAGIGAPSALTLHVLPLSPDSTIALPAAAAARLSAATAPIVALDAVTVRLRGAWTEVPA</sequence>
<reference evidence="1" key="1">
    <citation type="submission" date="2016-03" db="EMBL/GenBank/DDBJ databases">
        <authorList>
            <person name="Ploux O."/>
        </authorList>
    </citation>
    <scope>NUCLEOTIDE SEQUENCE</scope>
    <source>
        <strain evidence="1">UC1</strain>
    </source>
</reference>
<dbReference type="EMBL" id="FLQR01000006">
    <property type="protein sequence ID" value="SBS72266.1"/>
    <property type="molecule type" value="Genomic_DNA"/>
</dbReference>
<name>A0A1Y5P0T6_9MICO</name>
<accession>A0A1Y5P0T6</accession>
<evidence type="ECO:0000313" key="1">
    <source>
        <dbReference type="EMBL" id="SBS72266.1"/>
    </source>
</evidence>
<proteinExistence type="predicted"/>
<dbReference type="AlphaFoldDB" id="A0A1Y5P0T6"/>
<dbReference type="RefSeq" id="WP_295575477.1">
    <property type="nucleotide sequence ID" value="NZ_FLQR01000006.1"/>
</dbReference>
<organism evidence="1">
    <name type="scientific">uncultured Microbacterium sp</name>
    <dbReference type="NCBI Taxonomy" id="191216"/>
    <lineage>
        <taxon>Bacteria</taxon>
        <taxon>Bacillati</taxon>
        <taxon>Actinomycetota</taxon>
        <taxon>Actinomycetes</taxon>
        <taxon>Micrococcales</taxon>
        <taxon>Microbacteriaceae</taxon>
        <taxon>Microbacterium</taxon>
        <taxon>environmental samples</taxon>
    </lineage>
</organism>